<dbReference type="Gene3D" id="3.100.10.10">
    <property type="match status" value="1"/>
</dbReference>
<dbReference type="EMBL" id="PFEE01000063">
    <property type="protein sequence ID" value="PJE63498.1"/>
    <property type="molecule type" value="Genomic_DNA"/>
</dbReference>
<comment type="similarity">
    <text evidence="1 4 5">Belongs to the universal ribosomal protein uL15 family.</text>
</comment>
<accession>A0A2M8KU85</accession>
<reference evidence="8" key="1">
    <citation type="submission" date="2017-09" db="EMBL/GenBank/DDBJ databases">
        <title>Depth-based differentiation of microbial function through sediment-hosted aquifers and enrichment of novel symbionts in the deep terrestrial subsurface.</title>
        <authorList>
            <person name="Probst A.J."/>
            <person name="Ladd B."/>
            <person name="Jarett J.K."/>
            <person name="Geller-Mcgrath D.E."/>
            <person name="Sieber C.M.K."/>
            <person name="Emerson J.B."/>
            <person name="Anantharaman K."/>
            <person name="Thomas B.C."/>
            <person name="Malmstrom R."/>
            <person name="Stieglmeier M."/>
            <person name="Klingl A."/>
            <person name="Woyke T."/>
            <person name="Ryan C.M."/>
            <person name="Banfield J.F."/>
        </authorList>
    </citation>
    <scope>NUCLEOTIDE SEQUENCE [LARGE SCALE GENOMIC DNA]</scope>
</reference>
<gene>
    <name evidence="4" type="primary">rplO</name>
    <name evidence="7" type="ORF">COU89_03040</name>
</gene>
<evidence type="ECO:0000313" key="7">
    <source>
        <dbReference type="EMBL" id="PJE63498.1"/>
    </source>
</evidence>
<name>A0A2M8KU85_9BACT</name>
<dbReference type="Proteomes" id="UP000231569">
    <property type="component" value="Unassembled WGS sequence"/>
</dbReference>
<dbReference type="InterPro" id="IPR021131">
    <property type="entry name" value="Ribosomal_uL15/eL18"/>
</dbReference>
<dbReference type="GO" id="GO:0003735">
    <property type="term" value="F:structural constituent of ribosome"/>
    <property type="evidence" value="ECO:0007669"/>
    <property type="project" value="InterPro"/>
</dbReference>
<evidence type="ECO:0000313" key="8">
    <source>
        <dbReference type="Proteomes" id="UP000231569"/>
    </source>
</evidence>
<protein>
    <recommendedName>
        <fullName evidence="4">Large ribosomal subunit protein uL15</fullName>
    </recommendedName>
</protein>
<keyword evidence="4" id="KW-0699">rRNA-binding</keyword>
<dbReference type="InterPro" id="IPR030878">
    <property type="entry name" value="Ribosomal_uL15"/>
</dbReference>
<keyword evidence="3 4" id="KW-0687">Ribonucleoprotein</keyword>
<evidence type="ECO:0000256" key="3">
    <source>
        <dbReference type="ARBA" id="ARBA00023274"/>
    </source>
</evidence>
<keyword evidence="4" id="KW-0694">RNA-binding</keyword>
<comment type="caution">
    <text evidence="7">The sequence shown here is derived from an EMBL/GenBank/DDBJ whole genome shotgun (WGS) entry which is preliminary data.</text>
</comment>
<dbReference type="GO" id="GO:0006412">
    <property type="term" value="P:translation"/>
    <property type="evidence" value="ECO:0007669"/>
    <property type="project" value="UniProtKB-UniRule"/>
</dbReference>
<evidence type="ECO:0000256" key="1">
    <source>
        <dbReference type="ARBA" id="ARBA00007320"/>
    </source>
</evidence>
<dbReference type="HAMAP" id="MF_01341">
    <property type="entry name" value="Ribosomal_uL15"/>
    <property type="match status" value="1"/>
</dbReference>
<dbReference type="InterPro" id="IPR005749">
    <property type="entry name" value="Ribosomal_uL15_bac-type"/>
</dbReference>
<dbReference type="SUPFAM" id="SSF52080">
    <property type="entry name" value="Ribosomal proteins L15p and L18e"/>
    <property type="match status" value="1"/>
</dbReference>
<dbReference type="GO" id="GO:0022625">
    <property type="term" value="C:cytosolic large ribosomal subunit"/>
    <property type="evidence" value="ECO:0007669"/>
    <property type="project" value="TreeGrafter"/>
</dbReference>
<feature type="domain" description="Large ribosomal subunit protein uL15/eL18" evidence="6">
    <location>
        <begin position="85"/>
        <end position="146"/>
    </location>
</feature>
<comment type="subunit">
    <text evidence="4">Part of the 50S ribosomal subunit.</text>
</comment>
<dbReference type="PROSITE" id="PS00475">
    <property type="entry name" value="RIBOSOMAL_L15"/>
    <property type="match status" value="1"/>
</dbReference>
<dbReference type="InterPro" id="IPR036227">
    <property type="entry name" value="Ribosomal_uL15/eL18_sf"/>
</dbReference>
<keyword evidence="2 4" id="KW-0689">Ribosomal protein</keyword>
<dbReference type="AlphaFoldDB" id="A0A2M8KU85"/>
<comment type="function">
    <text evidence="4">Binds to the 23S rRNA.</text>
</comment>
<organism evidence="7 8">
    <name type="scientific">Candidatus Roizmanbacteria bacterium CG10_big_fil_rev_8_21_14_0_10_45_7</name>
    <dbReference type="NCBI Taxonomy" id="1974854"/>
    <lineage>
        <taxon>Bacteria</taxon>
        <taxon>Candidatus Roizmaniibacteriota</taxon>
    </lineage>
</organism>
<evidence type="ECO:0000256" key="4">
    <source>
        <dbReference type="HAMAP-Rule" id="MF_01341"/>
    </source>
</evidence>
<evidence type="ECO:0000259" key="6">
    <source>
        <dbReference type="Pfam" id="PF00828"/>
    </source>
</evidence>
<dbReference type="GO" id="GO:0019843">
    <property type="term" value="F:rRNA binding"/>
    <property type="evidence" value="ECO:0007669"/>
    <property type="project" value="UniProtKB-UniRule"/>
</dbReference>
<dbReference type="PANTHER" id="PTHR12934:SF11">
    <property type="entry name" value="LARGE RIBOSOMAL SUBUNIT PROTEIN UL15M"/>
    <property type="match status" value="1"/>
</dbReference>
<evidence type="ECO:0000256" key="5">
    <source>
        <dbReference type="RuleBase" id="RU003888"/>
    </source>
</evidence>
<dbReference type="InterPro" id="IPR001196">
    <property type="entry name" value="Ribosomal_uL15_CS"/>
</dbReference>
<dbReference type="Pfam" id="PF00828">
    <property type="entry name" value="Ribosomal_L27A"/>
    <property type="match status" value="1"/>
</dbReference>
<sequence>MVLHALKPLVARRQKRVGQGWASGAGTFSGRGANGQKKRGQMYSNFTGGQMLMSKGLPMLRGKSKNKPLHRRVTITLRQLERSQYFKSGSLVNPEELIKAGLMRVSEAHTSIARIVGTGEITKKLRIAIGATSSAIKKIQHAGGTLTP</sequence>
<proteinExistence type="inferred from homology"/>
<evidence type="ECO:0000256" key="2">
    <source>
        <dbReference type="ARBA" id="ARBA00022980"/>
    </source>
</evidence>
<dbReference type="PANTHER" id="PTHR12934">
    <property type="entry name" value="50S RIBOSOMAL PROTEIN L15"/>
    <property type="match status" value="1"/>
</dbReference>